<dbReference type="InterPro" id="IPR001375">
    <property type="entry name" value="Peptidase_S9_cat"/>
</dbReference>
<dbReference type="PANTHER" id="PTHR11731:SF193">
    <property type="entry name" value="DIPEPTIDYL PEPTIDASE 9"/>
    <property type="match status" value="1"/>
</dbReference>
<accession>A0A937FXQ9</accession>
<dbReference type="SUPFAM" id="SSF82171">
    <property type="entry name" value="DPP6 N-terminal domain-like"/>
    <property type="match status" value="1"/>
</dbReference>
<gene>
    <name evidence="5" type="ORF">JMN32_08320</name>
</gene>
<name>A0A937FXQ9_9BACT</name>
<dbReference type="Pfam" id="PF00930">
    <property type="entry name" value="DPPIV_N"/>
    <property type="match status" value="1"/>
</dbReference>
<evidence type="ECO:0000313" key="6">
    <source>
        <dbReference type="Proteomes" id="UP000614216"/>
    </source>
</evidence>
<proteinExistence type="predicted"/>
<evidence type="ECO:0000256" key="1">
    <source>
        <dbReference type="ARBA" id="ARBA00023180"/>
    </source>
</evidence>
<feature type="domain" description="Peptidase S9 prolyl oligopeptidase catalytic" evidence="3">
    <location>
        <begin position="532"/>
        <end position="726"/>
    </location>
</feature>
<sequence>MRKFLFLLFTAGVISLSSAQDKKDITVVDIYQKGTFSQKSVYGINWMNDGRYYSAQEGNDIVKFDVTTGEKVETILDGNQLDPKITFNSYSFSADEGKVLLMTDREGIYRRSYKAQFYVYDLSSKKLNKLSKGGSQSYATFSPDGSKVAFVRENNLFYVDLSDMKEVQVTNDGKFNHLIHGSTDWVYEEELSFTRAFEWSGDGKNLFYLTFDESGVREYNMQVWHNGQLYPEDYRFKYPKAGEDNSAVTGTVYSLADNKKQSVKLSNEKEFYIARIKRTESPSTLSLIRLNRLQNKLDILHLNTNTGEIKEILSEKYDTYVDVDFVDELTYLKDGKHFIHASEKSGFKHLYLYSIDGQLKNQITSGNWEVRSLEGVNEKGKKATVYYTSTEKSPMERHFYAIDLKGKNKVQLRAEKGVHGIDMSGDQKYYIDYYSSSTQPLKVTLYKTGGNQKVKLLEDNKKLESVAGEYGLQPKEFFTFKTVDGSILNGYMLKPEGFDANKEYPVLIYQYSGPGSQNVLNSWGGSHYYWHQMLTQKGYIVAVIDTRGTGGRGAAFKKITYKQLGKYEVEDHIEGAKYLASLPYINGDRIGIWGWSYGGYMSSLALFKGADVFKAAVAVAPVTNWRFYDTIYTERYMDTPQNNASGYDDNSPTSHVDKLKGNYLLIHGTGDDNVHFQNAVALQNALIASGKQFDSFYYPDRAHAVYKDNARMHLFTLMTDWVLENL</sequence>
<dbReference type="RefSeq" id="WP_202855847.1">
    <property type="nucleotide sequence ID" value="NZ_JAEUGD010000023.1"/>
</dbReference>
<dbReference type="InterPro" id="IPR050278">
    <property type="entry name" value="Serine_Prot_S9B/DPPIV"/>
</dbReference>
<dbReference type="Pfam" id="PF00326">
    <property type="entry name" value="Peptidase_S9"/>
    <property type="match status" value="1"/>
</dbReference>
<dbReference type="AlphaFoldDB" id="A0A937FXQ9"/>
<dbReference type="Gene3D" id="3.40.50.1820">
    <property type="entry name" value="alpha/beta hydrolase"/>
    <property type="match status" value="1"/>
</dbReference>
<dbReference type="GO" id="GO:0006508">
    <property type="term" value="P:proteolysis"/>
    <property type="evidence" value="ECO:0007669"/>
    <property type="project" value="InterPro"/>
</dbReference>
<evidence type="ECO:0000259" key="4">
    <source>
        <dbReference type="Pfam" id="PF00930"/>
    </source>
</evidence>
<dbReference type="GO" id="GO:0008239">
    <property type="term" value="F:dipeptidyl-peptidase activity"/>
    <property type="evidence" value="ECO:0007669"/>
    <property type="project" value="TreeGrafter"/>
</dbReference>
<dbReference type="InterPro" id="IPR002469">
    <property type="entry name" value="Peptidase_S9B_N"/>
</dbReference>
<evidence type="ECO:0000259" key="3">
    <source>
        <dbReference type="Pfam" id="PF00326"/>
    </source>
</evidence>
<dbReference type="EMBL" id="JAEUGD010000023">
    <property type="protein sequence ID" value="MBL6446310.1"/>
    <property type="molecule type" value="Genomic_DNA"/>
</dbReference>
<dbReference type="InterPro" id="IPR029058">
    <property type="entry name" value="AB_hydrolase_fold"/>
</dbReference>
<dbReference type="GO" id="GO:0008236">
    <property type="term" value="F:serine-type peptidase activity"/>
    <property type="evidence" value="ECO:0007669"/>
    <property type="project" value="InterPro"/>
</dbReference>
<dbReference type="PANTHER" id="PTHR11731">
    <property type="entry name" value="PROTEASE FAMILY S9B,C DIPEPTIDYL-PEPTIDASE IV-RELATED"/>
    <property type="match status" value="1"/>
</dbReference>
<feature type="signal peptide" evidence="2">
    <location>
        <begin position="1"/>
        <end position="19"/>
    </location>
</feature>
<evidence type="ECO:0000313" key="5">
    <source>
        <dbReference type="EMBL" id="MBL6446310.1"/>
    </source>
</evidence>
<keyword evidence="6" id="KW-1185">Reference proteome</keyword>
<evidence type="ECO:0000256" key="2">
    <source>
        <dbReference type="SAM" id="SignalP"/>
    </source>
</evidence>
<comment type="caution">
    <text evidence="5">The sequence shown here is derived from an EMBL/GenBank/DDBJ whole genome shotgun (WGS) entry which is preliminary data.</text>
</comment>
<feature type="domain" description="Dipeptidylpeptidase IV N-terminal" evidence="4">
    <location>
        <begin position="93"/>
        <end position="440"/>
    </location>
</feature>
<dbReference type="Gene3D" id="2.140.10.30">
    <property type="entry name" value="Dipeptidylpeptidase IV, N-terminal domain"/>
    <property type="match status" value="1"/>
</dbReference>
<organism evidence="5 6">
    <name type="scientific">Fulvivirga marina</name>
    <dbReference type="NCBI Taxonomy" id="2494733"/>
    <lineage>
        <taxon>Bacteria</taxon>
        <taxon>Pseudomonadati</taxon>
        <taxon>Bacteroidota</taxon>
        <taxon>Cytophagia</taxon>
        <taxon>Cytophagales</taxon>
        <taxon>Fulvivirgaceae</taxon>
        <taxon>Fulvivirga</taxon>
    </lineage>
</organism>
<feature type="chain" id="PRO_5037527933" evidence="2">
    <location>
        <begin position="20"/>
        <end position="726"/>
    </location>
</feature>
<dbReference type="SUPFAM" id="SSF53474">
    <property type="entry name" value="alpha/beta-Hydrolases"/>
    <property type="match status" value="1"/>
</dbReference>
<keyword evidence="1" id="KW-0325">Glycoprotein</keyword>
<dbReference type="Proteomes" id="UP000614216">
    <property type="component" value="Unassembled WGS sequence"/>
</dbReference>
<reference evidence="5" key="1">
    <citation type="submission" date="2021-01" db="EMBL/GenBank/DDBJ databases">
        <title>Fulvivirga kasyanovii gen. nov., sp nov., a novel member of the phylum Bacteroidetes isolated from seawater in a mussel farm.</title>
        <authorList>
            <person name="Zhao L.-H."/>
            <person name="Wang Z.-J."/>
        </authorList>
    </citation>
    <scope>NUCLEOTIDE SEQUENCE</scope>
    <source>
        <strain evidence="5">29W222</strain>
    </source>
</reference>
<protein>
    <submittedName>
        <fullName evidence="5">S9 family peptidase</fullName>
    </submittedName>
</protein>
<dbReference type="FunFam" id="3.40.50.1820:FF:000003">
    <property type="entry name" value="Dipeptidyl peptidase 4"/>
    <property type="match status" value="1"/>
</dbReference>
<keyword evidence="2" id="KW-0732">Signal</keyword>